<reference evidence="4 5" key="1">
    <citation type="submission" date="2023-09" db="EMBL/GenBank/DDBJ databases">
        <authorList>
            <person name="Rey-Velasco X."/>
        </authorList>
    </citation>
    <scope>NUCLEOTIDE SEQUENCE [LARGE SCALE GENOMIC DNA]</scope>
    <source>
        <strain evidence="4 5">F117</strain>
    </source>
</reference>
<dbReference type="RefSeq" id="WP_311503383.1">
    <property type="nucleotide sequence ID" value="NZ_JAVRHK010000007.1"/>
</dbReference>
<keyword evidence="4" id="KW-0347">Helicase</keyword>
<dbReference type="InterPro" id="IPR052933">
    <property type="entry name" value="DNA_Protect_Modify"/>
</dbReference>
<dbReference type="SUPFAM" id="SSF52540">
    <property type="entry name" value="P-loop containing nucleoside triphosphate hydrolases"/>
    <property type="match status" value="2"/>
</dbReference>
<dbReference type="InterPro" id="IPR027417">
    <property type="entry name" value="P-loop_NTPase"/>
</dbReference>
<sequence>MLKGLEIRKNNLEGKLKTVLKDIEEKKDTGINFKEMGVDHLFVDESHKFKNLTFTTRHNRVAGLGNMAGSQKALNMLFAVRTLQERFNSDLCVTFLSGTPISNSLTEMYLLFKYLRPKEMERQHIENFDGWAAVFARKTTDFEFSVTNEIIAKERFRHFIKVPELALFYNEVTDYKTARHINLDKPDLNETLVNIPPTPEQSVFIKNLMQFAKTGNGELIGRGRLTPEEDKGRMLIATNYAKKMAADMRMVDDWKYGDHPDNKINTAARKIAEIYNNTQPHKGTQIVFSDIGTPKPDRFNIYDTLKEKLVRDFHMPATEVTFIHDWTDRKKPELFRKMNRGEIRILLGSTEKAGTGLNVQERVVAMHHLDIPWKPSELEQRNGRGARQGNRIAKEHYGNQVQNYVYAVEQSLDNYKFNLLKNKQTFISQMKNSELNVRTIDEGAVDEKSGMNFSEYIAILSGDTSLLEKSKLEKKVAVMESLKHSHFRELTRNKHQLEKLQNDYTSTEKTLGKLSADAAVYKDRLQMTKEGAKANLIQLDGTAGRDSEAIGKHIIQLYQNWKPQTGQHEEKIGHLYGFQLYIRRQQDTYEENGLFEYRYSNSFYAKRQAEGIKYTYNKGVPNTDNPKLAARHFLNALDRVEHLKERYERNLSDLKTELPMIEKLTTKPFTKESELRELKTELANLERQIAIKIQENQLKQHQPNEPDEKQTPVIKLGEHQTNGHSVKETVVAASVSERPRSRVRL</sequence>
<feature type="coiled-coil region" evidence="1">
    <location>
        <begin position="630"/>
        <end position="702"/>
    </location>
</feature>
<dbReference type="EMBL" id="JAVRHK010000007">
    <property type="protein sequence ID" value="MDT0677039.1"/>
    <property type="molecule type" value="Genomic_DNA"/>
</dbReference>
<evidence type="ECO:0000259" key="3">
    <source>
        <dbReference type="PROSITE" id="PS51194"/>
    </source>
</evidence>
<protein>
    <submittedName>
        <fullName evidence="4">Helicase-related protein</fullName>
    </submittedName>
</protein>
<dbReference type="Gene3D" id="3.40.50.10810">
    <property type="entry name" value="Tandem AAA-ATPase domain"/>
    <property type="match status" value="1"/>
</dbReference>
<name>A0ABU3D681_9FLAO</name>
<feature type="region of interest" description="Disordered" evidence="2">
    <location>
        <begin position="718"/>
        <end position="745"/>
    </location>
</feature>
<feature type="coiled-coil region" evidence="1">
    <location>
        <begin position="490"/>
        <end position="517"/>
    </location>
</feature>
<dbReference type="SMART" id="SM00490">
    <property type="entry name" value="HELICc"/>
    <property type="match status" value="1"/>
</dbReference>
<evidence type="ECO:0000256" key="2">
    <source>
        <dbReference type="SAM" id="MobiDB-lite"/>
    </source>
</evidence>
<keyword evidence="4" id="KW-0547">Nucleotide-binding</keyword>
<dbReference type="GO" id="GO:0004386">
    <property type="term" value="F:helicase activity"/>
    <property type="evidence" value="ECO:0007669"/>
    <property type="project" value="UniProtKB-KW"/>
</dbReference>
<dbReference type="PROSITE" id="PS51194">
    <property type="entry name" value="HELICASE_CTER"/>
    <property type="match status" value="1"/>
</dbReference>
<comment type="caution">
    <text evidence="4">The sequence shown here is derived from an EMBL/GenBank/DDBJ whole genome shotgun (WGS) entry which is preliminary data.</text>
</comment>
<dbReference type="PANTHER" id="PTHR41313:SF1">
    <property type="entry name" value="DNA METHYLASE ADENINE-SPECIFIC DOMAIN-CONTAINING PROTEIN"/>
    <property type="match status" value="1"/>
</dbReference>
<dbReference type="Pfam" id="PF00271">
    <property type="entry name" value="Helicase_C"/>
    <property type="match status" value="1"/>
</dbReference>
<feature type="coiled-coil region" evidence="1">
    <location>
        <begin position="2"/>
        <end position="29"/>
    </location>
</feature>
<dbReference type="Proteomes" id="UP001262582">
    <property type="component" value="Unassembled WGS sequence"/>
</dbReference>
<evidence type="ECO:0000256" key="1">
    <source>
        <dbReference type="SAM" id="Coils"/>
    </source>
</evidence>
<keyword evidence="5" id="KW-1185">Reference proteome</keyword>
<keyword evidence="1" id="KW-0175">Coiled coil</keyword>
<dbReference type="Gene3D" id="3.40.50.300">
    <property type="entry name" value="P-loop containing nucleotide triphosphate hydrolases"/>
    <property type="match status" value="1"/>
</dbReference>
<evidence type="ECO:0000313" key="5">
    <source>
        <dbReference type="Proteomes" id="UP001262582"/>
    </source>
</evidence>
<keyword evidence="4" id="KW-0378">Hydrolase</keyword>
<gene>
    <name evidence="4" type="ORF">RM539_10640</name>
</gene>
<dbReference type="InterPro" id="IPR001650">
    <property type="entry name" value="Helicase_C-like"/>
</dbReference>
<dbReference type="InterPro" id="IPR038718">
    <property type="entry name" value="SNF2-like_sf"/>
</dbReference>
<dbReference type="PANTHER" id="PTHR41313">
    <property type="entry name" value="ADENINE-SPECIFIC METHYLTRANSFERASE"/>
    <property type="match status" value="1"/>
</dbReference>
<proteinExistence type="predicted"/>
<organism evidence="4 5">
    <name type="scientific">Autumnicola musiva</name>
    <dbReference type="NCBI Taxonomy" id="3075589"/>
    <lineage>
        <taxon>Bacteria</taxon>
        <taxon>Pseudomonadati</taxon>
        <taxon>Bacteroidota</taxon>
        <taxon>Flavobacteriia</taxon>
        <taxon>Flavobacteriales</taxon>
        <taxon>Flavobacteriaceae</taxon>
        <taxon>Autumnicola</taxon>
    </lineage>
</organism>
<feature type="domain" description="Helicase C-terminal" evidence="3">
    <location>
        <begin position="270"/>
        <end position="438"/>
    </location>
</feature>
<keyword evidence="4" id="KW-0067">ATP-binding</keyword>
<accession>A0ABU3D681</accession>
<evidence type="ECO:0000313" key="4">
    <source>
        <dbReference type="EMBL" id="MDT0677039.1"/>
    </source>
</evidence>